<keyword evidence="3" id="KW-1185">Reference proteome</keyword>
<evidence type="ECO:0000259" key="1">
    <source>
        <dbReference type="Pfam" id="PF12728"/>
    </source>
</evidence>
<dbReference type="EMBL" id="QFGA01000003">
    <property type="protein sequence ID" value="TEB05007.1"/>
    <property type="molecule type" value="Genomic_DNA"/>
</dbReference>
<name>A0A4Y7R899_9FIRM</name>
<dbReference type="Proteomes" id="UP000298324">
    <property type="component" value="Unassembled WGS sequence"/>
</dbReference>
<proteinExistence type="predicted"/>
<evidence type="ECO:0000313" key="3">
    <source>
        <dbReference type="Proteomes" id="UP000298324"/>
    </source>
</evidence>
<dbReference type="RefSeq" id="WP_190259280.1">
    <property type="nucleotide sequence ID" value="NZ_QFGA01000003.1"/>
</dbReference>
<reference evidence="2 3" key="1">
    <citation type="journal article" date="2018" name="Environ. Microbiol.">
        <title>Novel energy conservation strategies and behaviour of Pelotomaculum schinkii driving syntrophic propionate catabolism.</title>
        <authorList>
            <person name="Hidalgo-Ahumada C.A.P."/>
            <person name="Nobu M.K."/>
            <person name="Narihiro T."/>
            <person name="Tamaki H."/>
            <person name="Liu W.T."/>
            <person name="Kamagata Y."/>
            <person name="Stams A.J.M."/>
            <person name="Imachi H."/>
            <person name="Sousa D.Z."/>
        </authorList>
    </citation>
    <scope>NUCLEOTIDE SEQUENCE [LARGE SCALE GENOMIC DNA]</scope>
    <source>
        <strain evidence="2 3">HH</strain>
    </source>
</reference>
<dbReference type="AlphaFoldDB" id="A0A4Y7R899"/>
<feature type="domain" description="Helix-turn-helix" evidence="1">
    <location>
        <begin position="38"/>
        <end position="74"/>
    </location>
</feature>
<gene>
    <name evidence="2" type="ORF">Psch_03770</name>
</gene>
<evidence type="ECO:0000313" key="2">
    <source>
        <dbReference type="EMBL" id="TEB05007.1"/>
    </source>
</evidence>
<dbReference type="Pfam" id="PF12728">
    <property type="entry name" value="HTH_17"/>
    <property type="match status" value="1"/>
</dbReference>
<organism evidence="2 3">
    <name type="scientific">Pelotomaculum schinkii</name>
    <dbReference type="NCBI Taxonomy" id="78350"/>
    <lineage>
        <taxon>Bacteria</taxon>
        <taxon>Bacillati</taxon>
        <taxon>Bacillota</taxon>
        <taxon>Clostridia</taxon>
        <taxon>Eubacteriales</taxon>
        <taxon>Desulfotomaculaceae</taxon>
        <taxon>Pelotomaculum</taxon>
    </lineage>
</organism>
<sequence length="314" mass="36282">MPGIITYNYALASDKINVAGVVKEKRGMTIMEPGSENYLTTAQAADLLNITPAAVRRLVREGLLEVKHTKRYKFGVDQSFDRAAVEKLLPRLPEFKRKWHAEEDFRLGAKKAAFKRLEDQKKTRAYQGFKERFLLSLEDYPERVALLLRTSFFLYHLNHYAKGGEEYLYDLKEETLKKMSEKFTSLEGLEVILVEGGEKIYLCETCRLKARSMGLDYVKYKSVQGGCPRCRKESDYYSLFEFRVKYGDHFFCFHTPYQVAKSWLKNPLELPCKTHVPGREEARAFGRPITEAEALAVSLEEVIRELEVFTGEPV</sequence>
<dbReference type="InterPro" id="IPR041657">
    <property type="entry name" value="HTH_17"/>
</dbReference>
<comment type="caution">
    <text evidence="2">The sequence shown here is derived from an EMBL/GenBank/DDBJ whole genome shotgun (WGS) entry which is preliminary data.</text>
</comment>
<protein>
    <submittedName>
        <fullName evidence="2">Helix-turn-helix domain protein</fullName>
    </submittedName>
</protein>
<accession>A0A4Y7R899</accession>